<dbReference type="InParanoid" id="A0A1X7SR52"/>
<dbReference type="AlphaFoldDB" id="A0A1X7SR52"/>
<proteinExistence type="predicted"/>
<protein>
    <submittedName>
        <fullName evidence="1">Uncharacterized protein</fullName>
    </submittedName>
</protein>
<reference evidence="1" key="1">
    <citation type="submission" date="2017-05" db="UniProtKB">
        <authorList>
            <consortium name="EnsemblMetazoa"/>
        </authorList>
    </citation>
    <scope>IDENTIFICATION</scope>
</reference>
<dbReference type="EnsemblMetazoa" id="Aqu2.1.04562_001">
    <property type="protein sequence ID" value="Aqu2.1.04562_001"/>
    <property type="gene ID" value="Aqu2.1.04562"/>
</dbReference>
<organism evidence="1">
    <name type="scientific">Amphimedon queenslandica</name>
    <name type="common">Sponge</name>
    <dbReference type="NCBI Taxonomy" id="400682"/>
    <lineage>
        <taxon>Eukaryota</taxon>
        <taxon>Metazoa</taxon>
        <taxon>Porifera</taxon>
        <taxon>Demospongiae</taxon>
        <taxon>Heteroscleromorpha</taxon>
        <taxon>Haplosclerida</taxon>
        <taxon>Niphatidae</taxon>
        <taxon>Amphimedon</taxon>
    </lineage>
</organism>
<name>A0A1X7SR52_AMPQE</name>
<sequence length="54" mass="6167">RLFDLLKDECHKLDQKAATTASTCLSSYEKYMEAKTSLTTLKEEDLLTEQIKIA</sequence>
<accession>A0A1X7SR52</accession>
<evidence type="ECO:0000313" key="1">
    <source>
        <dbReference type="EnsemblMetazoa" id="Aqu2.1.04562_001"/>
    </source>
</evidence>